<dbReference type="AlphaFoldDB" id="A0A918JN25"/>
<dbReference type="EMBL" id="BMYS01000016">
    <property type="protein sequence ID" value="GGW91372.1"/>
    <property type="molecule type" value="Genomic_DNA"/>
</dbReference>
<name>A0A918JN25_9BURK</name>
<protein>
    <recommendedName>
        <fullName evidence="3">CRISPR-associated protein Cas2</fullName>
    </recommendedName>
</protein>
<accession>A0A918JN25</accession>
<keyword evidence="2" id="KW-1185">Reference proteome</keyword>
<proteinExistence type="predicted"/>
<reference evidence="1" key="2">
    <citation type="submission" date="2020-09" db="EMBL/GenBank/DDBJ databases">
        <authorList>
            <person name="Sun Q."/>
            <person name="Kim S."/>
        </authorList>
    </citation>
    <scope>NUCLEOTIDE SEQUENCE</scope>
    <source>
        <strain evidence="1">KCTC 23732</strain>
    </source>
</reference>
<organism evidence="1 2">
    <name type="scientific">Advenella faeciporci</name>
    <dbReference type="NCBI Taxonomy" id="797535"/>
    <lineage>
        <taxon>Bacteria</taxon>
        <taxon>Pseudomonadati</taxon>
        <taxon>Pseudomonadota</taxon>
        <taxon>Betaproteobacteria</taxon>
        <taxon>Burkholderiales</taxon>
        <taxon>Alcaligenaceae</taxon>
    </lineage>
</organism>
<sequence length="85" mass="9982">MAVTFFLAFELCSGNAEKHLALYDELDRLGAQRALRSFWWVKLEDFTSTTFRTYIKQFLDEQDRVFIIKNGGWAAFRPETNPLDN</sequence>
<dbReference type="RefSeq" id="WP_189385540.1">
    <property type="nucleotide sequence ID" value="NZ_BAABFY010000005.1"/>
</dbReference>
<reference evidence="1" key="1">
    <citation type="journal article" date="2014" name="Int. J. Syst. Evol. Microbiol.">
        <title>Complete genome sequence of Corynebacterium casei LMG S-19264T (=DSM 44701T), isolated from a smear-ripened cheese.</title>
        <authorList>
            <consortium name="US DOE Joint Genome Institute (JGI-PGF)"/>
            <person name="Walter F."/>
            <person name="Albersmeier A."/>
            <person name="Kalinowski J."/>
            <person name="Ruckert C."/>
        </authorList>
    </citation>
    <scope>NUCLEOTIDE SEQUENCE</scope>
    <source>
        <strain evidence="1">KCTC 23732</strain>
    </source>
</reference>
<dbReference type="Proteomes" id="UP000608345">
    <property type="component" value="Unassembled WGS sequence"/>
</dbReference>
<comment type="caution">
    <text evidence="1">The sequence shown here is derived from an EMBL/GenBank/DDBJ whole genome shotgun (WGS) entry which is preliminary data.</text>
</comment>
<evidence type="ECO:0000313" key="2">
    <source>
        <dbReference type="Proteomes" id="UP000608345"/>
    </source>
</evidence>
<gene>
    <name evidence="1" type="ORF">GCM10011450_21980</name>
</gene>
<evidence type="ECO:0000313" key="1">
    <source>
        <dbReference type="EMBL" id="GGW91372.1"/>
    </source>
</evidence>
<evidence type="ECO:0008006" key="3">
    <source>
        <dbReference type="Google" id="ProtNLM"/>
    </source>
</evidence>